<evidence type="ECO:0000313" key="3">
    <source>
        <dbReference type="Proteomes" id="UP000199017"/>
    </source>
</evidence>
<protein>
    <recommendedName>
        <fullName evidence="1">N-acetyltransferase domain-containing protein</fullName>
    </recommendedName>
</protein>
<dbReference type="InterPro" id="IPR016181">
    <property type="entry name" value="Acyl_CoA_acyltransferase"/>
</dbReference>
<accession>A0A1G8IHT1</accession>
<reference evidence="2 3" key="1">
    <citation type="submission" date="2016-10" db="EMBL/GenBank/DDBJ databases">
        <authorList>
            <person name="de Groot N.N."/>
        </authorList>
    </citation>
    <scope>NUCLEOTIDE SEQUENCE [LARGE SCALE GENOMIC DNA]</scope>
    <source>
        <strain evidence="3">P4B,CCM 7963,CECT 7998,DSM 25260,IBRC-M 10614,KCTC 13821</strain>
    </source>
</reference>
<dbReference type="PANTHER" id="PTHR31435:SF10">
    <property type="entry name" value="BSR4717 PROTEIN"/>
    <property type="match status" value="1"/>
</dbReference>
<dbReference type="STRING" id="930129.SAMN05216352_105202"/>
<dbReference type="AlphaFoldDB" id="A0A1G8IHT1"/>
<dbReference type="InterPro" id="IPR031165">
    <property type="entry name" value="GNAT_YJDJ"/>
</dbReference>
<proteinExistence type="predicted"/>
<dbReference type="SUPFAM" id="SSF55729">
    <property type="entry name" value="Acyl-CoA N-acyltransferases (Nat)"/>
    <property type="match status" value="1"/>
</dbReference>
<sequence length="92" mass="10410">MIEIARGEGEFYILKNGEKKAEITFSHDNNSNIVIEHTYVAEELGGQGIGKQLVAKVVEKARAENKKIIPQCDYAEKQLKKNEEYRDVLVST</sequence>
<dbReference type="PANTHER" id="PTHR31435">
    <property type="entry name" value="PROTEIN NATD1"/>
    <property type="match status" value="1"/>
</dbReference>
<organism evidence="2 3">
    <name type="scientific">Alteribacillus bidgolensis</name>
    <dbReference type="NCBI Taxonomy" id="930129"/>
    <lineage>
        <taxon>Bacteria</taxon>
        <taxon>Bacillati</taxon>
        <taxon>Bacillota</taxon>
        <taxon>Bacilli</taxon>
        <taxon>Bacillales</taxon>
        <taxon>Bacillaceae</taxon>
        <taxon>Alteribacillus</taxon>
    </lineage>
</organism>
<evidence type="ECO:0000259" key="1">
    <source>
        <dbReference type="PROSITE" id="PS51729"/>
    </source>
</evidence>
<keyword evidence="3" id="KW-1185">Reference proteome</keyword>
<feature type="domain" description="N-acetyltransferase" evidence="1">
    <location>
        <begin position="3"/>
        <end position="90"/>
    </location>
</feature>
<dbReference type="EMBL" id="FNDU01000005">
    <property type="protein sequence ID" value="SDI18465.1"/>
    <property type="molecule type" value="Genomic_DNA"/>
</dbReference>
<name>A0A1G8IHT1_9BACI</name>
<evidence type="ECO:0000313" key="2">
    <source>
        <dbReference type="EMBL" id="SDI18465.1"/>
    </source>
</evidence>
<dbReference type="RefSeq" id="WP_245917921.1">
    <property type="nucleotide sequence ID" value="NZ_FNDU01000005.1"/>
</dbReference>
<dbReference type="Gene3D" id="3.40.630.30">
    <property type="match status" value="1"/>
</dbReference>
<dbReference type="Proteomes" id="UP000199017">
    <property type="component" value="Unassembled WGS sequence"/>
</dbReference>
<dbReference type="CDD" id="cd04301">
    <property type="entry name" value="NAT_SF"/>
    <property type="match status" value="1"/>
</dbReference>
<gene>
    <name evidence="2" type="ORF">SAMN05216352_105202</name>
</gene>
<dbReference type="PROSITE" id="PS51729">
    <property type="entry name" value="GNAT_YJDJ"/>
    <property type="match status" value="1"/>
</dbReference>
<dbReference type="InterPro" id="IPR045057">
    <property type="entry name" value="Gcn5-rel_NAT"/>
</dbReference>
<dbReference type="Pfam" id="PF14542">
    <property type="entry name" value="Acetyltransf_CG"/>
    <property type="match status" value="1"/>
</dbReference>